<evidence type="ECO:0000313" key="3">
    <source>
        <dbReference type="EMBL" id="KAA9302205.1"/>
    </source>
</evidence>
<sequence length="393" mass="45304">MSTARVPVNPRLIKYYMEQAFLTEDDLSKKPTFKKLEDWLSGKLNPTFKQLVDLSKELNVPVGYFFLEQPVDDTPDLIAYRTLESKENHSSASRELIENIQWVEDQQDFLSDYRQGQGFEKLDYVSKYEAYTLNDVEKLADESRKLLDLPLFWQKDLKGQTAFKYFRQRLNAIGTSVVVQSQVALNTHRSLDLDEFRAFVLLDDYAPFIFINGKDSENGRLFSLLHEFGHILLGQEDVLSDNELSDEVSQAEQLCNAFAAEILVPQASFLDTWQDQVPPKDLIEDLSRTFKVSQVVIARRALDAKLIDRDLYQGVVKEVREQFNQSEAKRKRTSGGPDFWTTLKSRLDPLVTESVFNAYYEGNIRYSDAANLLNLPVGTLNKLERRLQDKKGE</sequence>
<proteinExistence type="inferred from homology"/>
<dbReference type="OrthoDB" id="9796786at2"/>
<gene>
    <name evidence="3" type="ORF">F6I03_03045</name>
</gene>
<protein>
    <submittedName>
        <fullName evidence="3">ImmA/IrrE family metallo-endopeptidase</fullName>
    </submittedName>
</protein>
<dbReference type="Pfam" id="PF06114">
    <property type="entry name" value="Peptidase_M78"/>
    <property type="match status" value="1"/>
</dbReference>
<dbReference type="SUPFAM" id="SSF47413">
    <property type="entry name" value="lambda repressor-like DNA-binding domains"/>
    <property type="match status" value="1"/>
</dbReference>
<dbReference type="InterPro" id="IPR052345">
    <property type="entry name" value="Rad_response_metalloprotease"/>
</dbReference>
<dbReference type="PANTHER" id="PTHR43236:SF2">
    <property type="entry name" value="BLL0069 PROTEIN"/>
    <property type="match status" value="1"/>
</dbReference>
<dbReference type="InterPro" id="IPR010359">
    <property type="entry name" value="IrrE_HExxH"/>
</dbReference>
<organism evidence="3 4">
    <name type="scientific">Aerococcus sanguinicola</name>
    <dbReference type="NCBI Taxonomy" id="119206"/>
    <lineage>
        <taxon>Bacteria</taxon>
        <taxon>Bacillati</taxon>
        <taxon>Bacillota</taxon>
        <taxon>Bacilli</taxon>
        <taxon>Lactobacillales</taxon>
        <taxon>Aerococcaceae</taxon>
        <taxon>Aerococcus</taxon>
    </lineage>
</organism>
<dbReference type="STRING" id="119206.AWM72_07085"/>
<dbReference type="RefSeq" id="WP_070430330.1">
    <property type="nucleotide sequence ID" value="NZ_VYWO01000001.1"/>
</dbReference>
<evidence type="ECO:0000259" key="2">
    <source>
        <dbReference type="PROSITE" id="PS50943"/>
    </source>
</evidence>
<evidence type="ECO:0000256" key="1">
    <source>
        <dbReference type="ARBA" id="ARBA00007227"/>
    </source>
</evidence>
<evidence type="ECO:0000313" key="4">
    <source>
        <dbReference type="Proteomes" id="UP000327148"/>
    </source>
</evidence>
<comment type="caution">
    <text evidence="3">The sequence shown here is derived from an EMBL/GenBank/DDBJ whole genome shotgun (WGS) entry which is preliminary data.</text>
</comment>
<dbReference type="InterPro" id="IPR010982">
    <property type="entry name" value="Lambda_DNA-bd_dom_sf"/>
</dbReference>
<dbReference type="AlphaFoldDB" id="A0A5N1GMK1"/>
<dbReference type="Proteomes" id="UP000327148">
    <property type="component" value="Unassembled WGS sequence"/>
</dbReference>
<dbReference type="PROSITE" id="PS50943">
    <property type="entry name" value="HTH_CROC1"/>
    <property type="match status" value="1"/>
</dbReference>
<dbReference type="Gene3D" id="1.10.10.2910">
    <property type="match status" value="1"/>
</dbReference>
<comment type="similarity">
    <text evidence="1">Belongs to the short-chain fatty acyl-CoA assimilation regulator (ScfR) family.</text>
</comment>
<dbReference type="GO" id="GO:0003677">
    <property type="term" value="F:DNA binding"/>
    <property type="evidence" value="ECO:0007669"/>
    <property type="project" value="InterPro"/>
</dbReference>
<name>A0A5N1GMK1_9LACT</name>
<dbReference type="EMBL" id="VYWO01000001">
    <property type="protein sequence ID" value="KAA9302205.1"/>
    <property type="molecule type" value="Genomic_DNA"/>
</dbReference>
<accession>A0A5N1GMK1</accession>
<feature type="domain" description="HTH cro/C1-type" evidence="2">
    <location>
        <begin position="39"/>
        <end position="65"/>
    </location>
</feature>
<dbReference type="InterPro" id="IPR001387">
    <property type="entry name" value="Cro/C1-type_HTH"/>
</dbReference>
<dbReference type="PANTHER" id="PTHR43236">
    <property type="entry name" value="ANTITOXIN HIGA1"/>
    <property type="match status" value="1"/>
</dbReference>
<reference evidence="3 4" key="1">
    <citation type="submission" date="2019-09" db="EMBL/GenBank/DDBJ databases">
        <title>Draft genome sequence assemblies of isolates from the urinary tract.</title>
        <authorList>
            <person name="Mores C.R."/>
            <person name="Putonti C."/>
            <person name="Wolfe A.J."/>
        </authorList>
    </citation>
    <scope>NUCLEOTIDE SEQUENCE [LARGE SCALE GENOMIC DNA]</scope>
    <source>
        <strain evidence="3 4">UMB623</strain>
    </source>
</reference>